<evidence type="ECO:0000259" key="2">
    <source>
        <dbReference type="PROSITE" id="PS51186"/>
    </source>
</evidence>
<organism evidence="3 4">
    <name type="scientific">Asticcacaulis excentricus (strain ATCC 15261 / DSM 4724 / KCTC 12464 / NCIMB 9791 / VKM B-1370 / CB 48)</name>
    <dbReference type="NCBI Taxonomy" id="573065"/>
    <lineage>
        <taxon>Bacteria</taxon>
        <taxon>Pseudomonadati</taxon>
        <taxon>Pseudomonadota</taxon>
        <taxon>Alphaproteobacteria</taxon>
        <taxon>Caulobacterales</taxon>
        <taxon>Caulobacteraceae</taxon>
        <taxon>Asticcacaulis</taxon>
    </lineage>
</organism>
<dbReference type="AlphaFoldDB" id="E8RW10"/>
<dbReference type="SUPFAM" id="SSF55729">
    <property type="entry name" value="Acyl-CoA N-acyltransferases (Nat)"/>
    <property type="match status" value="1"/>
</dbReference>
<dbReference type="InterPro" id="IPR023485">
    <property type="entry name" value="Ptyr_pPase"/>
</dbReference>
<dbReference type="NCBIfam" id="NF040501">
    <property type="entry name" value="resist_ArsN2"/>
    <property type="match status" value="1"/>
</dbReference>
<dbReference type="Gene3D" id="3.40.50.2300">
    <property type="match status" value="1"/>
</dbReference>
<dbReference type="OrthoDB" id="9793058at2"/>
<feature type="domain" description="N-acetyltransferase" evidence="2">
    <location>
        <begin position="152"/>
        <end position="290"/>
    </location>
</feature>
<dbReference type="InterPro" id="IPR016181">
    <property type="entry name" value="Acyl_CoA_acyltransferase"/>
</dbReference>
<reference evidence="4" key="1">
    <citation type="submission" date="2010-12" db="EMBL/GenBank/DDBJ databases">
        <title>Complete sequence of plasmid 2 of Asticcacaulis excentricus CB 48.</title>
        <authorList>
            <consortium name="US DOE Joint Genome Institute"/>
            <person name="Lucas S."/>
            <person name="Copeland A."/>
            <person name="Lapidus A."/>
            <person name="Cheng J.-F."/>
            <person name="Bruce D."/>
            <person name="Goodwin L."/>
            <person name="Pitluck S."/>
            <person name="Teshima H."/>
            <person name="Davenport K."/>
            <person name="Detter J.C."/>
            <person name="Han C."/>
            <person name="Tapia R."/>
            <person name="Land M."/>
            <person name="Hauser L."/>
            <person name="Jeffries C."/>
            <person name="Kyrpides N."/>
            <person name="Ivanova N."/>
            <person name="Ovchinnikova G."/>
            <person name="Brun Y.V."/>
            <person name="Woyke T."/>
        </authorList>
    </citation>
    <scope>NUCLEOTIDE SEQUENCE [LARGE SCALE GENOMIC DNA]</scope>
    <source>
        <strain evidence="4">ATCC 15261 / DSM 4724 / KCTC 12464 / NCIMB 9791 / VKM B-1370 / CB 48</strain>
        <plasmid evidence="4">pASTEX02</plasmid>
    </source>
</reference>
<evidence type="ECO:0000313" key="3">
    <source>
        <dbReference type="EMBL" id="ADU15432.1"/>
    </source>
</evidence>
<accession>E8RW10</accession>
<protein>
    <submittedName>
        <fullName evidence="3">Protein-tyrosine phosphatase, low molecular weight</fullName>
    </submittedName>
</protein>
<dbReference type="KEGG" id="aex:Astex_3822"/>
<evidence type="ECO:0000313" key="4">
    <source>
        <dbReference type="Proteomes" id="UP000001492"/>
    </source>
</evidence>
<dbReference type="GO" id="GO:0016747">
    <property type="term" value="F:acyltransferase activity, transferring groups other than amino-acyl groups"/>
    <property type="evidence" value="ECO:0007669"/>
    <property type="project" value="InterPro"/>
</dbReference>
<dbReference type="SMART" id="SM00226">
    <property type="entry name" value="LMWPc"/>
    <property type="match status" value="1"/>
</dbReference>
<keyword evidence="1" id="KW-0059">Arsenical resistance</keyword>
<dbReference type="SUPFAM" id="SSF52788">
    <property type="entry name" value="Phosphotyrosine protein phosphatases I"/>
    <property type="match status" value="1"/>
</dbReference>
<dbReference type="InterPro" id="IPR000182">
    <property type="entry name" value="GNAT_dom"/>
</dbReference>
<geneLocation type="plasmid" evidence="3 4">
    <name>pASTEX02</name>
</geneLocation>
<dbReference type="HOGENOM" id="CLU_929516_0_0_5"/>
<dbReference type="Proteomes" id="UP000001492">
    <property type="component" value="Plasmid pASTEX02"/>
</dbReference>
<dbReference type="Pfam" id="PF01451">
    <property type="entry name" value="LMWPc"/>
    <property type="match status" value="1"/>
</dbReference>
<dbReference type="Gene3D" id="3.40.630.30">
    <property type="match status" value="1"/>
</dbReference>
<dbReference type="PANTHER" id="PTHR43428">
    <property type="entry name" value="ARSENATE REDUCTASE"/>
    <property type="match status" value="1"/>
</dbReference>
<keyword evidence="4" id="KW-1185">Reference proteome</keyword>
<dbReference type="InterPro" id="IPR036196">
    <property type="entry name" value="Ptyr_pPase_sf"/>
</dbReference>
<dbReference type="GO" id="GO:0046685">
    <property type="term" value="P:response to arsenic-containing substance"/>
    <property type="evidence" value="ECO:0007669"/>
    <property type="project" value="UniProtKB-KW"/>
</dbReference>
<dbReference type="CDD" id="cd16345">
    <property type="entry name" value="LMWP_ArsC"/>
    <property type="match status" value="1"/>
</dbReference>
<dbReference type="EMBL" id="CP002398">
    <property type="protein sequence ID" value="ADU15432.1"/>
    <property type="molecule type" value="Genomic_DNA"/>
</dbReference>
<sequence length="308" mass="32623">MKVLFLCTGNSCRSILGEFTFNHLAPSGWRAMSAGSRPTGYVHPRSLALLESEGISTQGASSKSWEDLPEVPDIVITVCGSAAGEECPAYIGTVLRTHWGVEDPAHVTGTEAQINAAFRKAYTILRARIEAFLALPLDRLASDRGAFKTALDEIGQLMPTDEAGVFTLIDPRDGDLVAALAAAGLPTTDLGTAQQAFWRHSAGGEVRGFVGIEAYGKAGLLRSLVVPQAQRGKGHGVRLIDFAVAQADRGGLTELWLLTDTAASFFARAGWTPRLRADAPDDIQSSAEFAGLCPSSASCFSLSVPAYL</sequence>
<dbReference type="PANTHER" id="PTHR43428:SF1">
    <property type="entry name" value="ARSENATE REDUCTASE"/>
    <property type="match status" value="1"/>
</dbReference>
<dbReference type="Pfam" id="PF13508">
    <property type="entry name" value="Acetyltransf_7"/>
    <property type="match status" value="1"/>
</dbReference>
<keyword evidence="3" id="KW-0614">Plasmid</keyword>
<name>E8RW10_ASTEC</name>
<evidence type="ECO:0000256" key="1">
    <source>
        <dbReference type="ARBA" id="ARBA00022849"/>
    </source>
</evidence>
<dbReference type="CDD" id="cd04301">
    <property type="entry name" value="NAT_SF"/>
    <property type="match status" value="1"/>
</dbReference>
<gene>
    <name evidence="3" type="ordered locus">Astex_3822</name>
</gene>
<proteinExistence type="predicted"/>
<dbReference type="PROSITE" id="PS51186">
    <property type="entry name" value="GNAT"/>
    <property type="match status" value="1"/>
</dbReference>